<name>A0AAE1XMT1_9LAMI</name>
<evidence type="ECO:0000313" key="3">
    <source>
        <dbReference type="Proteomes" id="UP001293254"/>
    </source>
</evidence>
<organism evidence="2 3">
    <name type="scientific">Sesamum alatum</name>
    <dbReference type="NCBI Taxonomy" id="300844"/>
    <lineage>
        <taxon>Eukaryota</taxon>
        <taxon>Viridiplantae</taxon>
        <taxon>Streptophyta</taxon>
        <taxon>Embryophyta</taxon>
        <taxon>Tracheophyta</taxon>
        <taxon>Spermatophyta</taxon>
        <taxon>Magnoliopsida</taxon>
        <taxon>eudicotyledons</taxon>
        <taxon>Gunneridae</taxon>
        <taxon>Pentapetalae</taxon>
        <taxon>asterids</taxon>
        <taxon>lamiids</taxon>
        <taxon>Lamiales</taxon>
        <taxon>Pedaliaceae</taxon>
        <taxon>Sesamum</taxon>
    </lineage>
</organism>
<evidence type="ECO:0000256" key="1">
    <source>
        <dbReference type="SAM" id="MobiDB-lite"/>
    </source>
</evidence>
<reference evidence="2" key="2">
    <citation type="journal article" date="2024" name="Plant">
        <title>Genomic evolution and insights into agronomic trait innovations of Sesamum species.</title>
        <authorList>
            <person name="Miao H."/>
            <person name="Wang L."/>
            <person name="Qu L."/>
            <person name="Liu H."/>
            <person name="Sun Y."/>
            <person name="Le M."/>
            <person name="Wang Q."/>
            <person name="Wei S."/>
            <person name="Zheng Y."/>
            <person name="Lin W."/>
            <person name="Duan Y."/>
            <person name="Cao H."/>
            <person name="Xiong S."/>
            <person name="Wang X."/>
            <person name="Wei L."/>
            <person name="Li C."/>
            <person name="Ma Q."/>
            <person name="Ju M."/>
            <person name="Zhao R."/>
            <person name="Li G."/>
            <person name="Mu C."/>
            <person name="Tian Q."/>
            <person name="Mei H."/>
            <person name="Zhang T."/>
            <person name="Gao T."/>
            <person name="Zhang H."/>
        </authorList>
    </citation>
    <scope>NUCLEOTIDE SEQUENCE</scope>
    <source>
        <strain evidence="2">3651</strain>
    </source>
</reference>
<evidence type="ECO:0000313" key="2">
    <source>
        <dbReference type="EMBL" id="KAK4414714.1"/>
    </source>
</evidence>
<comment type="caution">
    <text evidence="2">The sequence shown here is derived from an EMBL/GenBank/DDBJ whole genome shotgun (WGS) entry which is preliminary data.</text>
</comment>
<dbReference type="Proteomes" id="UP001293254">
    <property type="component" value="Unassembled WGS sequence"/>
</dbReference>
<dbReference type="EMBL" id="JACGWO010000011">
    <property type="protein sequence ID" value="KAK4414714.1"/>
    <property type="molecule type" value="Genomic_DNA"/>
</dbReference>
<proteinExistence type="predicted"/>
<keyword evidence="3" id="KW-1185">Reference proteome</keyword>
<sequence>MKYTSSAVKESGVASFEYLETDGYVKGSALASLVEFPGRGSILSRVHHLKEFESPSGSQIYNLSWATLNKEIRDRLASPSEANDKPLNQPAPDPSLESKQQGQSPCRYRPSKGFFLRSII</sequence>
<gene>
    <name evidence="2" type="ORF">Salat_2578300</name>
</gene>
<feature type="region of interest" description="Disordered" evidence="1">
    <location>
        <begin position="76"/>
        <end position="113"/>
    </location>
</feature>
<dbReference type="AlphaFoldDB" id="A0AAE1XMT1"/>
<reference evidence="2" key="1">
    <citation type="submission" date="2020-06" db="EMBL/GenBank/DDBJ databases">
        <authorList>
            <person name="Li T."/>
            <person name="Hu X."/>
            <person name="Zhang T."/>
            <person name="Song X."/>
            <person name="Zhang H."/>
            <person name="Dai N."/>
            <person name="Sheng W."/>
            <person name="Hou X."/>
            <person name="Wei L."/>
        </authorList>
    </citation>
    <scope>NUCLEOTIDE SEQUENCE</scope>
    <source>
        <strain evidence="2">3651</strain>
        <tissue evidence="2">Leaf</tissue>
    </source>
</reference>
<protein>
    <submittedName>
        <fullName evidence="2">Uncharacterized protein</fullName>
    </submittedName>
</protein>
<accession>A0AAE1XMT1</accession>